<protein>
    <submittedName>
        <fullName evidence="2">Uncharacterized protein</fullName>
    </submittedName>
</protein>
<gene>
    <name evidence="2" type="ORF">JG688_00018010</name>
</gene>
<organism evidence="2 3">
    <name type="scientific">Phytophthora aleatoria</name>
    <dbReference type="NCBI Taxonomy" id="2496075"/>
    <lineage>
        <taxon>Eukaryota</taxon>
        <taxon>Sar</taxon>
        <taxon>Stramenopiles</taxon>
        <taxon>Oomycota</taxon>
        <taxon>Peronosporomycetes</taxon>
        <taxon>Peronosporales</taxon>
        <taxon>Peronosporaceae</taxon>
        <taxon>Phytophthora</taxon>
    </lineage>
</organism>
<dbReference type="AlphaFoldDB" id="A0A8J5ICT5"/>
<keyword evidence="3" id="KW-1185">Reference proteome</keyword>
<dbReference type="EMBL" id="JAENGY010003021">
    <property type="protein sequence ID" value="KAG6942636.1"/>
    <property type="molecule type" value="Genomic_DNA"/>
</dbReference>
<dbReference type="Proteomes" id="UP000709295">
    <property type="component" value="Unassembled WGS sequence"/>
</dbReference>
<proteinExistence type="predicted"/>
<feature type="compositionally biased region" description="Basic and acidic residues" evidence="1">
    <location>
        <begin position="41"/>
        <end position="58"/>
    </location>
</feature>
<evidence type="ECO:0000313" key="2">
    <source>
        <dbReference type="EMBL" id="KAG6942636.1"/>
    </source>
</evidence>
<feature type="region of interest" description="Disordered" evidence="1">
    <location>
        <begin position="39"/>
        <end position="58"/>
    </location>
</feature>
<evidence type="ECO:0000256" key="1">
    <source>
        <dbReference type="SAM" id="MobiDB-lite"/>
    </source>
</evidence>
<sequence>MERNWNKNKSLHYPSKLMKIPKPVSKTGTQMIILTKKKTVKKEETHRQKLSSWRELRG</sequence>
<name>A0A8J5ICT5_9STRA</name>
<accession>A0A8J5ICT5</accession>
<reference evidence="2" key="1">
    <citation type="submission" date="2021-01" db="EMBL/GenBank/DDBJ databases">
        <title>Phytophthora aleatoria, a newly-described species from Pinus radiata is distinct from Phytophthora cactorum isolates based on comparative genomics.</title>
        <authorList>
            <person name="Mcdougal R."/>
            <person name="Panda P."/>
            <person name="Williams N."/>
            <person name="Studholme D.J."/>
        </authorList>
    </citation>
    <scope>NUCLEOTIDE SEQUENCE</scope>
    <source>
        <strain evidence="2">NZFS 4037</strain>
    </source>
</reference>
<evidence type="ECO:0000313" key="3">
    <source>
        <dbReference type="Proteomes" id="UP000709295"/>
    </source>
</evidence>
<comment type="caution">
    <text evidence="2">The sequence shown here is derived from an EMBL/GenBank/DDBJ whole genome shotgun (WGS) entry which is preliminary data.</text>
</comment>